<dbReference type="Gene3D" id="1.20.5.1930">
    <property type="match status" value="1"/>
</dbReference>
<reference evidence="11 12" key="1">
    <citation type="submission" date="2015-06" db="EMBL/GenBank/DDBJ databases">
        <title>Cloning and characterization of the uncialamcin biosynthetic gene cluster.</title>
        <authorList>
            <person name="Yan X."/>
            <person name="Huang T."/>
            <person name="Ge H."/>
            <person name="Shen B."/>
        </authorList>
    </citation>
    <scope>NUCLEOTIDE SEQUENCE [LARGE SCALE GENOMIC DNA]</scope>
    <source>
        <strain evidence="11 12">DCA2648</strain>
    </source>
</reference>
<dbReference type="InterPro" id="IPR036890">
    <property type="entry name" value="HATPase_C_sf"/>
</dbReference>
<feature type="transmembrane region" description="Helical" evidence="9">
    <location>
        <begin position="41"/>
        <end position="58"/>
    </location>
</feature>
<accession>A0A1Q4V7F5</accession>
<evidence type="ECO:0000256" key="8">
    <source>
        <dbReference type="ARBA" id="ARBA00023012"/>
    </source>
</evidence>
<evidence type="ECO:0000256" key="2">
    <source>
        <dbReference type="ARBA" id="ARBA00012438"/>
    </source>
</evidence>
<dbReference type="GO" id="GO:0005524">
    <property type="term" value="F:ATP binding"/>
    <property type="evidence" value="ECO:0007669"/>
    <property type="project" value="UniProtKB-KW"/>
</dbReference>
<comment type="catalytic activity">
    <reaction evidence="1">
        <text>ATP + protein L-histidine = ADP + protein N-phospho-L-histidine.</text>
        <dbReference type="EC" id="2.7.13.3"/>
    </reaction>
</comment>
<name>A0A1Q4V7F5_9ACTN</name>
<evidence type="ECO:0000256" key="3">
    <source>
        <dbReference type="ARBA" id="ARBA00022553"/>
    </source>
</evidence>
<gene>
    <name evidence="11" type="ORF">AB852_18905</name>
</gene>
<evidence type="ECO:0000256" key="1">
    <source>
        <dbReference type="ARBA" id="ARBA00000085"/>
    </source>
</evidence>
<organism evidence="11 12">
    <name type="scientific">Streptomyces uncialis</name>
    <dbReference type="NCBI Taxonomy" id="1048205"/>
    <lineage>
        <taxon>Bacteria</taxon>
        <taxon>Bacillati</taxon>
        <taxon>Actinomycetota</taxon>
        <taxon>Actinomycetes</taxon>
        <taxon>Kitasatosporales</taxon>
        <taxon>Streptomycetaceae</taxon>
        <taxon>Streptomyces</taxon>
    </lineage>
</organism>
<keyword evidence="3" id="KW-0597">Phosphoprotein</keyword>
<dbReference type="Proteomes" id="UP000186455">
    <property type="component" value="Unassembled WGS sequence"/>
</dbReference>
<keyword evidence="4" id="KW-0808">Transferase</keyword>
<sequence length="349" mass="36697">MALARPAHRTRLARPLALCALLSLALTAGHPLTGVSAPARAWWSLVEAVPLLLLIAAVTRWSPPRARRAAVPLACLAVAVWPAVLIGGGPVERAGAVVFWLLPALVATAFGVHQRRLARRRADAVAAARRDQRLQLSRDLHDFVAHDISGIVVQAQAARFVAAHDPGQAALALERIEKAGLNALAAMDRTVAMLHDDGTTAQPLPGLDRLPALVVDFASPGGARARLRMPPDLAAALSREAGAAVYRVVVEALTNVRRHAPAATRVDVRLTRTATTVRLRVTNDRGRTALAPLPRRGTPGGLGVPALTEHVRALGGTLYAGPHGTGGWALTADFPAAVRVPAEPPRPSP</sequence>
<evidence type="ECO:0000256" key="6">
    <source>
        <dbReference type="ARBA" id="ARBA00022777"/>
    </source>
</evidence>
<dbReference type="EMBL" id="LFBV01000004">
    <property type="protein sequence ID" value="OKH93773.1"/>
    <property type="molecule type" value="Genomic_DNA"/>
</dbReference>
<keyword evidence="9" id="KW-0812">Transmembrane</keyword>
<dbReference type="Pfam" id="PF07730">
    <property type="entry name" value="HisKA_3"/>
    <property type="match status" value="1"/>
</dbReference>
<dbReference type="PANTHER" id="PTHR24421">
    <property type="entry name" value="NITRATE/NITRITE SENSOR PROTEIN NARX-RELATED"/>
    <property type="match status" value="1"/>
</dbReference>
<keyword evidence="12" id="KW-1185">Reference proteome</keyword>
<feature type="transmembrane region" description="Helical" evidence="9">
    <location>
        <begin position="94"/>
        <end position="112"/>
    </location>
</feature>
<protein>
    <recommendedName>
        <fullName evidence="2">histidine kinase</fullName>
        <ecNumber evidence="2">2.7.13.3</ecNumber>
    </recommendedName>
</protein>
<evidence type="ECO:0000256" key="4">
    <source>
        <dbReference type="ARBA" id="ARBA00022679"/>
    </source>
</evidence>
<dbReference type="GO" id="GO:0000155">
    <property type="term" value="F:phosphorelay sensor kinase activity"/>
    <property type="evidence" value="ECO:0007669"/>
    <property type="project" value="InterPro"/>
</dbReference>
<keyword evidence="5" id="KW-0547">Nucleotide-binding</keyword>
<dbReference type="AlphaFoldDB" id="A0A1Q4V7F5"/>
<keyword evidence="9" id="KW-1133">Transmembrane helix</keyword>
<dbReference type="InterPro" id="IPR011712">
    <property type="entry name" value="Sig_transdc_His_kin_sub3_dim/P"/>
</dbReference>
<dbReference type="PANTHER" id="PTHR24421:SF10">
    <property type="entry name" value="NITRATE_NITRITE SENSOR PROTEIN NARQ"/>
    <property type="match status" value="1"/>
</dbReference>
<dbReference type="EC" id="2.7.13.3" evidence="2"/>
<feature type="domain" description="Signal transduction histidine kinase subgroup 3 dimerisation and phosphoacceptor" evidence="10">
    <location>
        <begin position="133"/>
        <end position="196"/>
    </location>
</feature>
<dbReference type="STRING" id="1048205.AB852_18905"/>
<evidence type="ECO:0000313" key="12">
    <source>
        <dbReference type="Proteomes" id="UP000186455"/>
    </source>
</evidence>
<feature type="transmembrane region" description="Helical" evidence="9">
    <location>
        <begin position="70"/>
        <end position="88"/>
    </location>
</feature>
<dbReference type="InterPro" id="IPR050482">
    <property type="entry name" value="Sensor_HK_TwoCompSys"/>
</dbReference>
<dbReference type="CDD" id="cd16917">
    <property type="entry name" value="HATPase_UhpB-NarQ-NarX-like"/>
    <property type="match status" value="1"/>
</dbReference>
<dbReference type="GO" id="GO:0016020">
    <property type="term" value="C:membrane"/>
    <property type="evidence" value="ECO:0007669"/>
    <property type="project" value="InterPro"/>
</dbReference>
<evidence type="ECO:0000256" key="5">
    <source>
        <dbReference type="ARBA" id="ARBA00022741"/>
    </source>
</evidence>
<dbReference type="Gene3D" id="3.30.565.10">
    <property type="entry name" value="Histidine kinase-like ATPase, C-terminal domain"/>
    <property type="match status" value="1"/>
</dbReference>
<evidence type="ECO:0000256" key="7">
    <source>
        <dbReference type="ARBA" id="ARBA00022840"/>
    </source>
</evidence>
<comment type="caution">
    <text evidence="11">The sequence shown here is derived from an EMBL/GenBank/DDBJ whole genome shotgun (WGS) entry which is preliminary data.</text>
</comment>
<keyword evidence="7" id="KW-0067">ATP-binding</keyword>
<keyword evidence="9" id="KW-0472">Membrane</keyword>
<dbReference type="SUPFAM" id="SSF55874">
    <property type="entry name" value="ATPase domain of HSP90 chaperone/DNA topoisomerase II/histidine kinase"/>
    <property type="match status" value="1"/>
</dbReference>
<evidence type="ECO:0000259" key="10">
    <source>
        <dbReference type="Pfam" id="PF07730"/>
    </source>
</evidence>
<evidence type="ECO:0000256" key="9">
    <source>
        <dbReference type="SAM" id="Phobius"/>
    </source>
</evidence>
<proteinExistence type="predicted"/>
<evidence type="ECO:0000313" key="11">
    <source>
        <dbReference type="EMBL" id="OKH93773.1"/>
    </source>
</evidence>
<keyword evidence="6 11" id="KW-0418">Kinase</keyword>
<dbReference type="GO" id="GO:0046983">
    <property type="term" value="F:protein dimerization activity"/>
    <property type="evidence" value="ECO:0007669"/>
    <property type="project" value="InterPro"/>
</dbReference>
<keyword evidence="8" id="KW-0902">Two-component regulatory system</keyword>